<proteinExistence type="predicted"/>
<dbReference type="AlphaFoldDB" id="A0A6C0DY63"/>
<evidence type="ECO:0000313" key="1">
    <source>
        <dbReference type="EMBL" id="QHT20115.1"/>
    </source>
</evidence>
<name>A0A6C0DY63_9ZZZZ</name>
<sequence length="283" mass="33380">MNIPEETIIKVGKYTFNVIERKSLYDGNIISHTFKIGGDYKDCVNLSYTYKNGKPISAKLPHLMYEPECTVGSDLEKGIGSEVLIKTLLRYAHNKIKDVDIFYFDDMSHIDCKEKNLLKSPPRKPQSPLKLAYFSIVYNSKTWYEKHFNATMTNKAIYNKYKEKLSFLTSTSEKVDFIRFLEISTPPPEQYEILKKYYNTSKTYRDFFNSVPYKDRCELLLPWLHNFILFYLSDVYIDNGWEININTMDIKNGGFKKSSKRKTHKLYPSKYKIINYSEIHNIM</sequence>
<protein>
    <submittedName>
        <fullName evidence="1">Uncharacterized protein</fullName>
    </submittedName>
</protein>
<reference evidence="1" key="1">
    <citation type="journal article" date="2020" name="Nature">
        <title>Giant virus diversity and host interactions through global metagenomics.</title>
        <authorList>
            <person name="Schulz F."/>
            <person name="Roux S."/>
            <person name="Paez-Espino D."/>
            <person name="Jungbluth S."/>
            <person name="Walsh D.A."/>
            <person name="Denef V.J."/>
            <person name="McMahon K.D."/>
            <person name="Konstantinidis K.T."/>
            <person name="Eloe-Fadrosh E.A."/>
            <person name="Kyrpides N.C."/>
            <person name="Woyke T."/>
        </authorList>
    </citation>
    <scope>NUCLEOTIDE SEQUENCE</scope>
    <source>
        <strain evidence="1">GVMAG-M-3300023174-60</strain>
    </source>
</reference>
<organism evidence="1">
    <name type="scientific">viral metagenome</name>
    <dbReference type="NCBI Taxonomy" id="1070528"/>
    <lineage>
        <taxon>unclassified sequences</taxon>
        <taxon>metagenomes</taxon>
        <taxon>organismal metagenomes</taxon>
    </lineage>
</organism>
<dbReference type="EMBL" id="MN739677">
    <property type="protein sequence ID" value="QHT20115.1"/>
    <property type="molecule type" value="Genomic_DNA"/>
</dbReference>
<accession>A0A6C0DY63</accession>